<proteinExistence type="predicted"/>
<protein>
    <submittedName>
        <fullName evidence="3">Uncharacterized protein</fullName>
    </submittedName>
</protein>
<keyword evidence="2" id="KW-1185">Reference proteome</keyword>
<feature type="region of interest" description="Disordered" evidence="1">
    <location>
        <begin position="62"/>
        <end position="115"/>
    </location>
</feature>
<sequence length="158" mass="17050">MDEKTTKKEPLKKRVFAKRGEQNRSHSNSTPSSSSSPPSLTKTTPSVSRIACKVLTAAAAAAESNSDAHESIEATAAEIPEENISSSYSNFESTKDLNNNIQSHPTKNSQKSIISKSETQSFCSSRYSVAGSQISLISNVMDKIEKGKHLDDSIASNR</sequence>
<feature type="region of interest" description="Disordered" evidence="1">
    <location>
        <begin position="1"/>
        <end position="45"/>
    </location>
</feature>
<dbReference type="AlphaFoldDB" id="A0A914P7E6"/>
<dbReference type="WBParaSite" id="PDA_v2.g11091.t1">
    <property type="protein sequence ID" value="PDA_v2.g11091.t1"/>
    <property type="gene ID" value="PDA_v2.g11091"/>
</dbReference>
<name>A0A914P7E6_9BILA</name>
<feature type="compositionally biased region" description="Low complexity" evidence="1">
    <location>
        <begin position="25"/>
        <end position="45"/>
    </location>
</feature>
<reference evidence="3" key="1">
    <citation type="submission" date="2022-11" db="UniProtKB">
        <authorList>
            <consortium name="WormBaseParasite"/>
        </authorList>
    </citation>
    <scope>IDENTIFICATION</scope>
</reference>
<feature type="compositionally biased region" description="Polar residues" evidence="1">
    <location>
        <begin position="83"/>
        <end position="115"/>
    </location>
</feature>
<organism evidence="2 3">
    <name type="scientific">Panagrolaimus davidi</name>
    <dbReference type="NCBI Taxonomy" id="227884"/>
    <lineage>
        <taxon>Eukaryota</taxon>
        <taxon>Metazoa</taxon>
        <taxon>Ecdysozoa</taxon>
        <taxon>Nematoda</taxon>
        <taxon>Chromadorea</taxon>
        <taxon>Rhabditida</taxon>
        <taxon>Tylenchina</taxon>
        <taxon>Panagrolaimomorpha</taxon>
        <taxon>Panagrolaimoidea</taxon>
        <taxon>Panagrolaimidae</taxon>
        <taxon>Panagrolaimus</taxon>
    </lineage>
</organism>
<evidence type="ECO:0000256" key="1">
    <source>
        <dbReference type="SAM" id="MobiDB-lite"/>
    </source>
</evidence>
<evidence type="ECO:0000313" key="3">
    <source>
        <dbReference type="WBParaSite" id="PDA_v2.g11091.t1"/>
    </source>
</evidence>
<evidence type="ECO:0000313" key="2">
    <source>
        <dbReference type="Proteomes" id="UP000887578"/>
    </source>
</evidence>
<dbReference type="Proteomes" id="UP000887578">
    <property type="component" value="Unplaced"/>
</dbReference>
<accession>A0A914P7E6</accession>